<organism evidence="9 10">
    <name type="scientific">SAR86 cluster bacterium</name>
    <dbReference type="NCBI Taxonomy" id="2030880"/>
    <lineage>
        <taxon>Bacteria</taxon>
        <taxon>Pseudomonadati</taxon>
        <taxon>Pseudomonadota</taxon>
        <taxon>Gammaproteobacteria</taxon>
        <taxon>SAR86 cluster</taxon>
    </lineage>
</organism>
<dbReference type="PANTHER" id="PTHR30472">
    <property type="entry name" value="FERRIC ENTEROBACTIN TRANSPORT SYSTEM PERMEASE PROTEIN"/>
    <property type="match status" value="1"/>
</dbReference>
<evidence type="ECO:0000256" key="5">
    <source>
        <dbReference type="ARBA" id="ARBA00022692"/>
    </source>
</evidence>
<proteinExistence type="inferred from homology"/>
<keyword evidence="6 8" id="KW-1133">Transmembrane helix</keyword>
<comment type="subcellular location">
    <subcellularLocation>
        <location evidence="1">Cell membrane</location>
        <topology evidence="1">Multi-pass membrane protein</topology>
    </subcellularLocation>
</comment>
<feature type="transmembrane region" description="Helical" evidence="8">
    <location>
        <begin position="240"/>
        <end position="262"/>
    </location>
</feature>
<name>A0A2A5CK09_9GAMM</name>
<evidence type="ECO:0000256" key="4">
    <source>
        <dbReference type="ARBA" id="ARBA00022475"/>
    </source>
</evidence>
<comment type="similarity">
    <text evidence="2">Belongs to the binding-protein-dependent transport system permease family. FecCD subfamily.</text>
</comment>
<evidence type="ECO:0000256" key="7">
    <source>
        <dbReference type="ARBA" id="ARBA00023136"/>
    </source>
</evidence>
<feature type="transmembrane region" description="Helical" evidence="8">
    <location>
        <begin position="310"/>
        <end position="329"/>
    </location>
</feature>
<evidence type="ECO:0000313" key="10">
    <source>
        <dbReference type="Proteomes" id="UP000228987"/>
    </source>
</evidence>
<evidence type="ECO:0000256" key="3">
    <source>
        <dbReference type="ARBA" id="ARBA00022448"/>
    </source>
</evidence>
<protein>
    <submittedName>
        <fullName evidence="9">ABC transporter permease</fullName>
    </submittedName>
</protein>
<evidence type="ECO:0000256" key="8">
    <source>
        <dbReference type="SAM" id="Phobius"/>
    </source>
</evidence>
<evidence type="ECO:0000256" key="2">
    <source>
        <dbReference type="ARBA" id="ARBA00007935"/>
    </source>
</evidence>
<dbReference type="CDD" id="cd06550">
    <property type="entry name" value="TM_ABC_iron-siderophores_like"/>
    <property type="match status" value="1"/>
</dbReference>
<feature type="transmembrane region" description="Helical" evidence="8">
    <location>
        <begin position="193"/>
        <end position="212"/>
    </location>
</feature>
<evidence type="ECO:0000256" key="6">
    <source>
        <dbReference type="ARBA" id="ARBA00022989"/>
    </source>
</evidence>
<dbReference type="Gene3D" id="1.10.3470.10">
    <property type="entry name" value="ABC transporter involved in vitamin B12 uptake, BtuC"/>
    <property type="match status" value="1"/>
</dbReference>
<feature type="transmembrane region" description="Helical" evidence="8">
    <location>
        <begin position="65"/>
        <end position="88"/>
    </location>
</feature>
<dbReference type="InterPro" id="IPR037294">
    <property type="entry name" value="ABC_BtuC-like"/>
</dbReference>
<dbReference type="GO" id="GO:0005886">
    <property type="term" value="C:plasma membrane"/>
    <property type="evidence" value="ECO:0007669"/>
    <property type="project" value="UniProtKB-SubCell"/>
</dbReference>
<dbReference type="SUPFAM" id="SSF81345">
    <property type="entry name" value="ABC transporter involved in vitamin B12 uptake, BtuC"/>
    <property type="match status" value="1"/>
</dbReference>
<feature type="transmembrane region" description="Helical" evidence="8">
    <location>
        <begin position="95"/>
        <end position="114"/>
    </location>
</feature>
<keyword evidence="4" id="KW-1003">Cell membrane</keyword>
<feature type="transmembrane region" description="Helical" evidence="8">
    <location>
        <begin position="12"/>
        <end position="30"/>
    </location>
</feature>
<evidence type="ECO:0000256" key="1">
    <source>
        <dbReference type="ARBA" id="ARBA00004651"/>
    </source>
</evidence>
<feature type="transmembrane region" description="Helical" evidence="8">
    <location>
        <begin position="120"/>
        <end position="141"/>
    </location>
</feature>
<dbReference type="InterPro" id="IPR000522">
    <property type="entry name" value="ABC_transptr_permease_BtuC"/>
</dbReference>
<keyword evidence="5 8" id="KW-0812">Transmembrane</keyword>
<evidence type="ECO:0000313" key="9">
    <source>
        <dbReference type="EMBL" id="PCJ43858.1"/>
    </source>
</evidence>
<keyword evidence="7 8" id="KW-0472">Membrane</keyword>
<comment type="caution">
    <text evidence="9">The sequence shown here is derived from an EMBL/GenBank/DDBJ whole genome shotgun (WGS) entry which is preliminary data.</text>
</comment>
<dbReference type="Proteomes" id="UP000228987">
    <property type="component" value="Unassembled WGS sequence"/>
</dbReference>
<dbReference type="GO" id="GO:0022857">
    <property type="term" value="F:transmembrane transporter activity"/>
    <property type="evidence" value="ECO:0007669"/>
    <property type="project" value="InterPro"/>
</dbReference>
<sequence>MSEKILKNKQQFYFGLLLLSVPLFFFWHLLSGPTDISIISATKDLLNGNASTDALIFSEIRLPRALLAICIGISLALSGAALQGLLINPLASPDLLGVSQSGVFAAVLVLYYGLATLSWIIVPLAAMSGALIAAAFIFSLAGKYQATLTIILIGIAINAITSAMTSLALSFAPNPFALQEIYFWMLGSLSNRSSNELFFALPFMLLGWTLILPRKHFLDAMSLGEDTAISLGFNLKKQKLLLILGVALCTGASVAVSGNISFIGLMVPHLLRPLVNNEPGRLLAYSAVGGASLLLLADTLVQNIAGPQELQVGVITAALGGPFFLFLIFKNRHLMR</sequence>
<dbReference type="AlphaFoldDB" id="A0A2A5CK09"/>
<dbReference type="FunFam" id="1.10.3470.10:FF:000001">
    <property type="entry name" value="Vitamin B12 ABC transporter permease BtuC"/>
    <property type="match status" value="1"/>
</dbReference>
<dbReference type="PANTHER" id="PTHR30472:SF25">
    <property type="entry name" value="ABC TRANSPORTER PERMEASE PROTEIN MJ0876-RELATED"/>
    <property type="match status" value="1"/>
</dbReference>
<reference evidence="10" key="1">
    <citation type="submission" date="2017-08" db="EMBL/GenBank/DDBJ databases">
        <title>A dynamic microbial community with high functional redundancy inhabits the cold, oxic subseafloor aquifer.</title>
        <authorList>
            <person name="Tully B.J."/>
            <person name="Wheat C.G."/>
            <person name="Glazer B.T."/>
            <person name="Huber J.A."/>
        </authorList>
    </citation>
    <scope>NUCLEOTIDE SEQUENCE [LARGE SCALE GENOMIC DNA]</scope>
</reference>
<dbReference type="Pfam" id="PF01032">
    <property type="entry name" value="FecCD"/>
    <property type="match status" value="1"/>
</dbReference>
<dbReference type="EMBL" id="NVWI01000001">
    <property type="protein sequence ID" value="PCJ43858.1"/>
    <property type="molecule type" value="Genomic_DNA"/>
</dbReference>
<keyword evidence="3" id="KW-0813">Transport</keyword>
<accession>A0A2A5CK09</accession>
<gene>
    <name evidence="9" type="ORF">COA71_02010</name>
</gene>
<feature type="transmembrane region" description="Helical" evidence="8">
    <location>
        <begin position="148"/>
        <end position="173"/>
    </location>
</feature>